<dbReference type="SUPFAM" id="SSF51445">
    <property type="entry name" value="(Trans)glycosidases"/>
    <property type="match status" value="1"/>
</dbReference>
<feature type="signal peptide" evidence="9">
    <location>
        <begin position="1"/>
        <end position="15"/>
    </location>
</feature>
<keyword evidence="13" id="KW-1185">Reference proteome</keyword>
<dbReference type="InterPro" id="IPR029019">
    <property type="entry name" value="HEX_eukaryotic_N"/>
</dbReference>
<reference evidence="12 13" key="1">
    <citation type="submission" date="2014-04" db="EMBL/GenBank/DDBJ databases">
        <authorList>
            <consortium name="DOE Joint Genome Institute"/>
            <person name="Kuo A."/>
            <person name="Zuccaro A."/>
            <person name="Kohler A."/>
            <person name="Nagy L.G."/>
            <person name="Floudas D."/>
            <person name="Copeland A."/>
            <person name="Barry K.W."/>
            <person name="Cichocki N."/>
            <person name="Veneault-Fourrey C."/>
            <person name="LaButti K."/>
            <person name="Lindquist E.A."/>
            <person name="Lipzen A."/>
            <person name="Lundell T."/>
            <person name="Morin E."/>
            <person name="Murat C."/>
            <person name="Sun H."/>
            <person name="Tunlid A."/>
            <person name="Henrissat B."/>
            <person name="Grigoriev I.V."/>
            <person name="Hibbett D.S."/>
            <person name="Martin F."/>
            <person name="Nordberg H.P."/>
            <person name="Cantor M.N."/>
            <person name="Hua S.X."/>
        </authorList>
    </citation>
    <scope>NUCLEOTIDE SEQUENCE [LARGE SCALE GENOMIC DNA]</scope>
    <source>
        <strain evidence="12 13">MAFF 305830</strain>
    </source>
</reference>
<dbReference type="Pfam" id="PF00728">
    <property type="entry name" value="Glyco_hydro_20"/>
    <property type="match status" value="1"/>
</dbReference>
<keyword evidence="5" id="KW-0325">Glycoprotein</keyword>
<dbReference type="AlphaFoldDB" id="A0A0C2WUS2"/>
<keyword evidence="4 7" id="KW-0378">Hydrolase</keyword>
<evidence type="ECO:0000256" key="6">
    <source>
        <dbReference type="ARBA" id="ARBA00023295"/>
    </source>
</evidence>
<name>A0A0C2WUS2_SERVB</name>
<evidence type="ECO:0000259" key="11">
    <source>
        <dbReference type="Pfam" id="PF14845"/>
    </source>
</evidence>
<feature type="domain" description="Glycoside hydrolase family 20 catalytic" evidence="10">
    <location>
        <begin position="180"/>
        <end position="513"/>
    </location>
</feature>
<evidence type="ECO:0000256" key="9">
    <source>
        <dbReference type="SAM" id="SignalP"/>
    </source>
</evidence>
<dbReference type="PANTHER" id="PTHR22600">
    <property type="entry name" value="BETA-HEXOSAMINIDASE"/>
    <property type="match status" value="1"/>
</dbReference>
<evidence type="ECO:0000259" key="10">
    <source>
        <dbReference type="Pfam" id="PF00728"/>
    </source>
</evidence>
<protein>
    <recommendedName>
        <fullName evidence="7">Beta-hexosaminidase</fullName>
        <ecNumber evidence="7">3.2.1.52</ecNumber>
    </recommendedName>
</protein>
<evidence type="ECO:0000256" key="2">
    <source>
        <dbReference type="ARBA" id="ARBA00006285"/>
    </source>
</evidence>
<keyword evidence="6 7" id="KW-0326">Glycosidase</keyword>
<feature type="domain" description="Beta-hexosaminidase eukaryotic type N-terminal" evidence="11">
    <location>
        <begin position="16"/>
        <end position="157"/>
    </location>
</feature>
<evidence type="ECO:0000256" key="7">
    <source>
        <dbReference type="PIRNR" id="PIRNR001093"/>
    </source>
</evidence>
<dbReference type="InterPro" id="IPR029018">
    <property type="entry name" value="Hex-like_dom2"/>
</dbReference>
<dbReference type="Gene3D" id="3.20.20.80">
    <property type="entry name" value="Glycosidases"/>
    <property type="match status" value="1"/>
</dbReference>
<evidence type="ECO:0000256" key="5">
    <source>
        <dbReference type="ARBA" id="ARBA00023180"/>
    </source>
</evidence>
<accession>A0A0C2WUS2</accession>
<evidence type="ECO:0000256" key="8">
    <source>
        <dbReference type="PIRSR" id="PIRSR001093-1"/>
    </source>
</evidence>
<evidence type="ECO:0000256" key="3">
    <source>
        <dbReference type="ARBA" id="ARBA00022729"/>
    </source>
</evidence>
<dbReference type="SUPFAM" id="SSF55545">
    <property type="entry name" value="beta-N-acetylhexosaminidase-like domain"/>
    <property type="match status" value="1"/>
</dbReference>
<dbReference type="Proteomes" id="UP000054097">
    <property type="component" value="Unassembled WGS sequence"/>
</dbReference>
<dbReference type="PANTHER" id="PTHR22600:SF26">
    <property type="entry name" value="BETA-N-ACETYLHEXOSAMINIDASE"/>
    <property type="match status" value="1"/>
</dbReference>
<dbReference type="Gene3D" id="3.30.379.10">
    <property type="entry name" value="Chitobiase/beta-hexosaminidase domain 2-like"/>
    <property type="match status" value="1"/>
</dbReference>
<dbReference type="InterPro" id="IPR025705">
    <property type="entry name" value="Beta_hexosaminidase_sua/sub"/>
</dbReference>
<dbReference type="GO" id="GO:0005975">
    <property type="term" value="P:carbohydrate metabolic process"/>
    <property type="evidence" value="ECO:0007669"/>
    <property type="project" value="InterPro"/>
</dbReference>
<gene>
    <name evidence="12" type="ORF">M408DRAFT_99123</name>
</gene>
<dbReference type="PIRSF" id="PIRSF001093">
    <property type="entry name" value="B-hxosamndse_ab_euk"/>
    <property type="match status" value="1"/>
</dbReference>
<dbReference type="InterPro" id="IPR015883">
    <property type="entry name" value="Glyco_hydro_20_cat"/>
</dbReference>
<dbReference type="CDD" id="cd06562">
    <property type="entry name" value="GH20_HexA_HexB-like"/>
    <property type="match status" value="1"/>
</dbReference>
<dbReference type="GO" id="GO:0004563">
    <property type="term" value="F:beta-N-acetylhexosaminidase activity"/>
    <property type="evidence" value="ECO:0007669"/>
    <property type="project" value="UniProtKB-EC"/>
</dbReference>
<dbReference type="FunFam" id="3.20.20.80:FF:000063">
    <property type="entry name" value="Beta-hexosaminidase"/>
    <property type="match status" value="1"/>
</dbReference>
<comment type="catalytic activity">
    <reaction evidence="1 7">
        <text>Hydrolysis of terminal non-reducing N-acetyl-D-hexosamine residues in N-acetyl-beta-D-hexosaminides.</text>
        <dbReference type="EC" id="3.2.1.52"/>
    </reaction>
</comment>
<proteinExistence type="inferred from homology"/>
<sequence>MLLLFLLVVFTPVNALWPIPRTLSTGTAALTIADGFSIDIHGIEHAPSDLKNAVSRTRHYIQEDKLGRLVVGRGPGQGVSLGDAPRLSKLVLRLVDTNQTAATAQTRVPSISEITALPVEQRDESYRLDIPSDGSDAVLVANTTLGLLRGLTTFSQIWYQHGEWTYTVEAPFKIIDEPYYKWRGLLLDTARNYFPVADIKRTLDAMSWTKINMFHWHVVDSQSFPLVLPEVPELSSQGAYSSEQQYSTAELDDIVAYAAARGIDVMLEIDTPGHTAAVHHSHPEYVACFEAAPWTSYANEPPAGQLRLTEPEVVRFTQKLFKAAIKHTPGKYFSTGGDEINLRCYAEDPVIQTSLNSTGQTLLQALATFTKETHQVLLENEKIPVVWEEMVLEHGDLHLDNDTVVLVWISSANAKSVAEAGHKIVHAPNDYFYLDCGHGIWVGNFTNGNSWCDPFKSWQKAYSFDPTANLTSTEATLVLGGQQLLWAEQSDPSNMDSIIWPRAAASAELFWTGPIHPNGGPLDGTEALPRLHDLRYRFVRRGVNAVALQPEYCALRPHACDLV</sequence>
<dbReference type="EMBL" id="KN824286">
    <property type="protein sequence ID" value="KIM29943.1"/>
    <property type="molecule type" value="Genomic_DNA"/>
</dbReference>
<evidence type="ECO:0000256" key="1">
    <source>
        <dbReference type="ARBA" id="ARBA00001231"/>
    </source>
</evidence>
<reference evidence="13" key="2">
    <citation type="submission" date="2015-01" db="EMBL/GenBank/DDBJ databases">
        <title>Evolutionary Origins and Diversification of the Mycorrhizal Mutualists.</title>
        <authorList>
            <consortium name="DOE Joint Genome Institute"/>
            <consortium name="Mycorrhizal Genomics Consortium"/>
            <person name="Kohler A."/>
            <person name="Kuo A."/>
            <person name="Nagy L.G."/>
            <person name="Floudas D."/>
            <person name="Copeland A."/>
            <person name="Barry K.W."/>
            <person name="Cichocki N."/>
            <person name="Veneault-Fourrey C."/>
            <person name="LaButti K."/>
            <person name="Lindquist E.A."/>
            <person name="Lipzen A."/>
            <person name="Lundell T."/>
            <person name="Morin E."/>
            <person name="Murat C."/>
            <person name="Riley R."/>
            <person name="Ohm R."/>
            <person name="Sun H."/>
            <person name="Tunlid A."/>
            <person name="Henrissat B."/>
            <person name="Grigoriev I.V."/>
            <person name="Hibbett D.S."/>
            <person name="Martin F."/>
        </authorList>
    </citation>
    <scope>NUCLEOTIDE SEQUENCE [LARGE SCALE GENOMIC DNA]</scope>
    <source>
        <strain evidence="13">MAFF 305830</strain>
    </source>
</reference>
<organism evidence="12 13">
    <name type="scientific">Serendipita vermifera MAFF 305830</name>
    <dbReference type="NCBI Taxonomy" id="933852"/>
    <lineage>
        <taxon>Eukaryota</taxon>
        <taxon>Fungi</taxon>
        <taxon>Dikarya</taxon>
        <taxon>Basidiomycota</taxon>
        <taxon>Agaricomycotina</taxon>
        <taxon>Agaricomycetes</taxon>
        <taxon>Sebacinales</taxon>
        <taxon>Serendipitaceae</taxon>
        <taxon>Serendipita</taxon>
    </lineage>
</organism>
<feature type="active site" description="Proton donor" evidence="8">
    <location>
        <position position="339"/>
    </location>
</feature>
<dbReference type="STRING" id="933852.A0A0C2WUS2"/>
<dbReference type="PRINTS" id="PR00738">
    <property type="entry name" value="GLHYDRLASE20"/>
</dbReference>
<evidence type="ECO:0000313" key="12">
    <source>
        <dbReference type="EMBL" id="KIM29943.1"/>
    </source>
</evidence>
<dbReference type="GO" id="GO:0016020">
    <property type="term" value="C:membrane"/>
    <property type="evidence" value="ECO:0007669"/>
    <property type="project" value="TreeGrafter"/>
</dbReference>
<dbReference type="GO" id="GO:0030203">
    <property type="term" value="P:glycosaminoglycan metabolic process"/>
    <property type="evidence" value="ECO:0007669"/>
    <property type="project" value="TreeGrafter"/>
</dbReference>
<feature type="chain" id="PRO_5012745884" description="Beta-hexosaminidase" evidence="9">
    <location>
        <begin position="16"/>
        <end position="563"/>
    </location>
</feature>
<dbReference type="HOGENOM" id="CLU_007082_0_2_1"/>
<evidence type="ECO:0000313" key="13">
    <source>
        <dbReference type="Proteomes" id="UP000054097"/>
    </source>
</evidence>
<dbReference type="OrthoDB" id="428480at2759"/>
<evidence type="ECO:0000256" key="4">
    <source>
        <dbReference type="ARBA" id="ARBA00022801"/>
    </source>
</evidence>
<dbReference type="InterPro" id="IPR017853">
    <property type="entry name" value="GH"/>
</dbReference>
<comment type="similarity">
    <text evidence="2 7">Belongs to the glycosyl hydrolase 20 family.</text>
</comment>
<keyword evidence="3 9" id="KW-0732">Signal</keyword>
<dbReference type="EC" id="3.2.1.52" evidence="7"/>
<dbReference type="Pfam" id="PF14845">
    <property type="entry name" value="Glycohydro_20b2"/>
    <property type="match status" value="1"/>
</dbReference>